<dbReference type="PANTHER" id="PTHR35312:SF1">
    <property type="entry name" value="OS07G0641800 PROTEIN"/>
    <property type="match status" value="1"/>
</dbReference>
<dbReference type="GeneID" id="105035190"/>
<proteinExistence type="predicted"/>
<evidence type="ECO:0000313" key="3">
    <source>
        <dbReference type="RefSeq" id="XP_010908941.1"/>
    </source>
</evidence>
<evidence type="ECO:0000256" key="1">
    <source>
        <dbReference type="SAM" id="MobiDB-lite"/>
    </source>
</evidence>
<reference evidence="3" key="1">
    <citation type="submission" date="2025-08" db="UniProtKB">
        <authorList>
            <consortium name="RefSeq"/>
        </authorList>
    </citation>
    <scope>IDENTIFICATION</scope>
</reference>
<dbReference type="AlphaFoldDB" id="A0A6I9QHX0"/>
<feature type="compositionally biased region" description="Basic and acidic residues" evidence="1">
    <location>
        <begin position="41"/>
        <end position="56"/>
    </location>
</feature>
<name>A0A6I9QHX0_ELAGV</name>
<evidence type="ECO:0000313" key="2">
    <source>
        <dbReference type="Proteomes" id="UP000504607"/>
    </source>
</evidence>
<gene>
    <name evidence="3" type="primary">LOC105035190</name>
</gene>
<dbReference type="OrthoDB" id="1932122at2759"/>
<protein>
    <submittedName>
        <fullName evidence="3">Uncharacterized protein LOC105035190 isoform X1</fullName>
    </submittedName>
</protein>
<dbReference type="PANTHER" id="PTHR35312">
    <property type="entry name" value="OS07G0641800 PROTEIN"/>
    <property type="match status" value="1"/>
</dbReference>
<organism evidence="2 3">
    <name type="scientific">Elaeis guineensis var. tenera</name>
    <name type="common">Oil palm</name>
    <dbReference type="NCBI Taxonomy" id="51953"/>
    <lineage>
        <taxon>Eukaryota</taxon>
        <taxon>Viridiplantae</taxon>
        <taxon>Streptophyta</taxon>
        <taxon>Embryophyta</taxon>
        <taxon>Tracheophyta</taxon>
        <taxon>Spermatophyta</taxon>
        <taxon>Magnoliopsida</taxon>
        <taxon>Liliopsida</taxon>
        <taxon>Arecaceae</taxon>
        <taxon>Arecoideae</taxon>
        <taxon>Cocoseae</taxon>
        <taxon>Elaeidinae</taxon>
        <taxon>Elaeis</taxon>
    </lineage>
</organism>
<dbReference type="InParanoid" id="A0A6I9QHX0"/>
<keyword evidence="2" id="KW-1185">Reference proteome</keyword>
<sequence length="119" mass="13893">MDEREFRRLLDLFPVVRSRNYCADSEPSRGSTSHSPQDEVADWRNARNEMDEKDVSEGTYNEGVMMNTFWQKLRLAAERKVGPGNAEHFCKAFQRAHEKLVYEELSFDVAQRFMNAEGK</sequence>
<accession>A0A6I9QHX0</accession>
<dbReference type="RefSeq" id="XP_010908941.1">
    <property type="nucleotide sequence ID" value="XM_010910639.3"/>
</dbReference>
<feature type="region of interest" description="Disordered" evidence="1">
    <location>
        <begin position="22"/>
        <end position="58"/>
    </location>
</feature>
<dbReference type="KEGG" id="egu:105035190"/>
<dbReference type="Proteomes" id="UP000504607">
    <property type="component" value="Unplaced"/>
</dbReference>